<dbReference type="SMART" id="SM00052">
    <property type="entry name" value="EAL"/>
    <property type="match status" value="1"/>
</dbReference>
<dbReference type="Pfam" id="PF00563">
    <property type="entry name" value="EAL"/>
    <property type="match status" value="1"/>
</dbReference>
<dbReference type="STRING" id="29495.EA26_07275"/>
<dbReference type="SUPFAM" id="SSF141868">
    <property type="entry name" value="EAL domain-like"/>
    <property type="match status" value="1"/>
</dbReference>
<dbReference type="PROSITE" id="PS50883">
    <property type="entry name" value="EAL"/>
    <property type="match status" value="1"/>
</dbReference>
<feature type="domain" description="EAL" evidence="1">
    <location>
        <begin position="167"/>
        <end position="420"/>
    </location>
</feature>
<dbReference type="eggNOG" id="COG0517">
    <property type="taxonomic scope" value="Bacteria"/>
</dbReference>
<dbReference type="PANTHER" id="PTHR33121">
    <property type="entry name" value="CYCLIC DI-GMP PHOSPHODIESTERASE PDEF"/>
    <property type="match status" value="1"/>
</dbReference>
<keyword evidence="3" id="KW-1185">Reference proteome</keyword>
<sequence>MGNLGSATKTLLPNQSKFVQIVNQLIEETRYPCVAVVLALRVKNSELISQPQFEKGINRIKNVKVAGCLNQQIYLLYLCEPICISQNRTRAIYACVRDFFSELKRISSAMSQMVMSGKIGVSVLSVDAETVQTAVAHAIQATLEQAMGNQTHVQFFDTDLQRSIKRYILLEDLARNVIDTGDIQVVYQPIIRCMDWQVAGYEVFCRFDFHHSLETNTQEVIELIENMNLVSELDMLAYQTAFRQMASFLKRNDRFLNLNLSPNTRHDLSEFLKCMVALASQEKIDLNRVVIDINEVKSPALSLQFEPLLKPLRELGVSFALDDLKSGFDLPEVLETKQFRYLRLSRKLIEKKHEKNEYYQIIRFLVRLCHRFNVSVIAEGVETREEAQTLSYLGVDYMQGYLFAKPLPYQQLLEAEPKITLELPALYSKKMAGKRDIDEDVSTLNSIACRSLPRLDPGEPIALADEYLKAGGITYLPVVNKGECVGIVSQALVNLHLTPAMGTEHESAKEASIWQKPVVSLMNTAFDRLDASTPITGLIALLKAQTIAFPIVLTEEQYYKGMVTESEFSHYLMSHLFYGIGEESSVLQS</sequence>
<dbReference type="InterPro" id="IPR035919">
    <property type="entry name" value="EAL_sf"/>
</dbReference>
<evidence type="ECO:0000259" key="1">
    <source>
        <dbReference type="PROSITE" id="PS50883"/>
    </source>
</evidence>
<dbReference type="InterPro" id="IPR001633">
    <property type="entry name" value="EAL_dom"/>
</dbReference>
<evidence type="ECO:0000313" key="3">
    <source>
        <dbReference type="Proteomes" id="UP000029994"/>
    </source>
</evidence>
<dbReference type="Gene3D" id="3.10.580.10">
    <property type="entry name" value="CBS-domain"/>
    <property type="match status" value="1"/>
</dbReference>
<dbReference type="CDD" id="cd01948">
    <property type="entry name" value="EAL"/>
    <property type="match status" value="1"/>
</dbReference>
<dbReference type="InterPro" id="IPR046342">
    <property type="entry name" value="CBS_dom_sf"/>
</dbReference>
<dbReference type="InterPro" id="IPR050706">
    <property type="entry name" value="Cyclic-di-GMP_PDE-like"/>
</dbReference>
<evidence type="ECO:0000313" key="2">
    <source>
        <dbReference type="EMBL" id="KGK11115.1"/>
    </source>
</evidence>
<organism evidence="2 3">
    <name type="scientific">Vibrio navarrensis</name>
    <dbReference type="NCBI Taxonomy" id="29495"/>
    <lineage>
        <taxon>Bacteria</taxon>
        <taxon>Pseudomonadati</taxon>
        <taxon>Pseudomonadota</taxon>
        <taxon>Gammaproteobacteria</taxon>
        <taxon>Vibrionales</taxon>
        <taxon>Vibrionaceae</taxon>
        <taxon>Vibrio</taxon>
    </lineage>
</organism>
<dbReference type="GO" id="GO:0071111">
    <property type="term" value="F:cyclic-guanylate-specific phosphodiesterase activity"/>
    <property type="evidence" value="ECO:0007669"/>
    <property type="project" value="InterPro"/>
</dbReference>
<gene>
    <name evidence="2" type="ORF">EA26_07275</name>
</gene>
<dbReference type="RefSeq" id="WP_039426133.1">
    <property type="nucleotide sequence ID" value="NZ_CP061845.1"/>
</dbReference>
<protein>
    <recommendedName>
        <fullName evidence="1">EAL domain-containing protein</fullName>
    </recommendedName>
</protein>
<name>A0A099LSM5_9VIBR</name>
<dbReference type="EMBL" id="JMCG01000001">
    <property type="protein sequence ID" value="KGK11115.1"/>
    <property type="molecule type" value="Genomic_DNA"/>
</dbReference>
<dbReference type="Gene3D" id="3.20.20.450">
    <property type="entry name" value="EAL domain"/>
    <property type="match status" value="1"/>
</dbReference>
<reference evidence="2 3" key="1">
    <citation type="submission" date="2014-04" db="EMBL/GenBank/DDBJ databases">
        <title>Genome sequencing of Vibrio navarrensis strains.</title>
        <authorList>
            <person name="Gladney L.M."/>
            <person name="Katz L.S."/>
            <person name="Marino-Ramirez L."/>
            <person name="Jordan I.K."/>
        </authorList>
    </citation>
    <scope>NUCLEOTIDE SEQUENCE [LARGE SCALE GENOMIC DNA]</scope>
    <source>
        <strain evidence="2 3">ATCC 51183</strain>
    </source>
</reference>
<dbReference type="GeneID" id="43682997"/>
<proteinExistence type="predicted"/>
<comment type="caution">
    <text evidence="2">The sequence shown here is derived from an EMBL/GenBank/DDBJ whole genome shotgun (WGS) entry which is preliminary data.</text>
</comment>
<dbReference type="PANTHER" id="PTHR33121:SF79">
    <property type="entry name" value="CYCLIC DI-GMP PHOSPHODIESTERASE PDED-RELATED"/>
    <property type="match status" value="1"/>
</dbReference>
<accession>A0A099LSM5</accession>
<dbReference type="Proteomes" id="UP000029994">
    <property type="component" value="Unassembled WGS sequence"/>
</dbReference>
<dbReference type="eggNOG" id="COG2200">
    <property type="taxonomic scope" value="Bacteria"/>
</dbReference>
<dbReference type="AlphaFoldDB" id="A0A099LSM5"/>
<dbReference type="SUPFAM" id="SSF54631">
    <property type="entry name" value="CBS-domain pair"/>
    <property type="match status" value="1"/>
</dbReference>